<gene>
    <name evidence="1" type="ORF">BRZCDTV_152</name>
</gene>
<accession>A0A2R8FE35</accession>
<dbReference type="InterPro" id="IPR036770">
    <property type="entry name" value="Ankyrin_rpt-contain_sf"/>
</dbReference>
<evidence type="ECO:0000313" key="2">
    <source>
        <dbReference type="Proteomes" id="UP000273054"/>
    </source>
</evidence>
<reference evidence="1" key="1">
    <citation type="submission" date="2018-03" db="EMBL/GenBank/DDBJ databases">
        <authorList>
            <consortium name="Urmite Genomes"/>
        </authorList>
    </citation>
    <scope>NUCLEOTIDE SEQUENCE [LARGE SCALE GENOMIC DNA]</scope>
    <source>
        <strain evidence="1">IHUMI-27.7</strain>
    </source>
</reference>
<dbReference type="Proteomes" id="UP000273054">
    <property type="component" value="Segment"/>
</dbReference>
<proteinExistence type="predicted"/>
<evidence type="ECO:0000313" key="1">
    <source>
        <dbReference type="EMBL" id="SPN79091.1"/>
    </source>
</evidence>
<dbReference type="EMBL" id="LT994651">
    <property type="protein sequence ID" value="SPN79091.1"/>
    <property type="molecule type" value="Genomic_DNA"/>
</dbReference>
<dbReference type="Gene3D" id="1.25.40.20">
    <property type="entry name" value="Ankyrin repeat-containing domain"/>
    <property type="match status" value="1"/>
</dbReference>
<keyword evidence="2" id="KW-1185">Reference proteome</keyword>
<organism evidence="1">
    <name type="scientific">Brazilian cedratvirus IHUMI</name>
    <dbReference type="NCBI Taxonomy" id="2126980"/>
    <lineage>
        <taxon>Viruses</taxon>
        <taxon>Pithoviruses</taxon>
        <taxon>Orthocedratvirinae</taxon>
        <taxon>Alphacedratvirus</taxon>
        <taxon>Alphacedratvirus brasiliense</taxon>
    </lineage>
</organism>
<protein>
    <submittedName>
        <fullName evidence="1">Ankyrin repeat-containing protein</fullName>
    </submittedName>
</protein>
<name>A0A2R8FE35_9VIRU</name>
<sequence length="456" mass="53310">MFDLLPNETLEYMFSFVPACHFPLRQTCRLFRELIPTVTLRKFKGLVYERGDLALAQHYRLPCSRDNLQTILRKGHQGLFQREESKLHPGYGPFAEACVEGRNRYIVDYLFNKGYVLRASLVYEACQQNYLELVREMFTEEEVDLYQCTCKAVHGEALEILDWIVEQGEFYRDLILRLAITHRKVEVLRWLPLEKLKSMSRRELFTSACSAPDMDLFNFLLEIGHLAKQTSFLSAVLAESDHAEMLRTLVTERGWTLHEEMFDIALQQSCQEMLSCLLELGCPHDDICTLYHIAKEENIPWLVRNFPLTEENLLGICTGGPEKVILHLVREGYLPESFQEDPDITLAALEEGYIDVLEEYVEQEYTFHDDVCLRVNNPTSLEWLIENQINLCPQIFYRLVREVDLSLLKKLEQLIDLPVDLLDYTFVLIQEYASVDNYNNRTLGRLKEIVEWIKSL</sequence>